<gene>
    <name evidence="2" type="ORF">SAMN05661003_10642</name>
</gene>
<dbReference type="Proteomes" id="UP000243205">
    <property type="component" value="Unassembled WGS sequence"/>
</dbReference>
<keyword evidence="1" id="KW-0732">Signal</keyword>
<evidence type="ECO:0000256" key="1">
    <source>
        <dbReference type="SAM" id="SignalP"/>
    </source>
</evidence>
<feature type="chain" id="PRO_5017199920" description="DUF1573 domain-containing protein" evidence="1">
    <location>
        <begin position="21"/>
        <end position="64"/>
    </location>
</feature>
<dbReference type="AlphaFoldDB" id="A0A1G7BHB0"/>
<dbReference type="RefSeq" id="WP_092077918.1">
    <property type="nucleotide sequence ID" value="NZ_CALFZY010000006.1"/>
</dbReference>
<dbReference type="STRING" id="57664.SAMN05661003_10642"/>
<reference evidence="3" key="1">
    <citation type="submission" date="2016-10" db="EMBL/GenBank/DDBJ databases">
        <authorList>
            <person name="Varghese N."/>
            <person name="Submissions S."/>
        </authorList>
    </citation>
    <scope>NUCLEOTIDE SEQUENCE [LARGE SCALE GENOMIC DNA]</scope>
    <source>
        <strain evidence="3">DSM 8987</strain>
    </source>
</reference>
<organism evidence="2 3">
    <name type="scientific">Desulfuromonas thiophila</name>
    <dbReference type="NCBI Taxonomy" id="57664"/>
    <lineage>
        <taxon>Bacteria</taxon>
        <taxon>Pseudomonadati</taxon>
        <taxon>Thermodesulfobacteriota</taxon>
        <taxon>Desulfuromonadia</taxon>
        <taxon>Desulfuromonadales</taxon>
        <taxon>Desulfuromonadaceae</taxon>
        <taxon>Desulfuromonas</taxon>
    </lineage>
</organism>
<evidence type="ECO:0008006" key="4">
    <source>
        <dbReference type="Google" id="ProtNLM"/>
    </source>
</evidence>
<accession>A0A1G7BHB0</accession>
<feature type="signal peptide" evidence="1">
    <location>
        <begin position="1"/>
        <end position="20"/>
    </location>
</feature>
<proteinExistence type="predicted"/>
<keyword evidence="3" id="KW-1185">Reference proteome</keyword>
<sequence length="64" mass="7184">MKPRMMAALFGLLLASPLWAAPVARFDSNRIDWGTVYEGQVVEQRFVLHNDGDDPLQIGRIRSG</sequence>
<evidence type="ECO:0000313" key="3">
    <source>
        <dbReference type="Proteomes" id="UP000243205"/>
    </source>
</evidence>
<evidence type="ECO:0000313" key="2">
    <source>
        <dbReference type="EMBL" id="SDE26383.1"/>
    </source>
</evidence>
<name>A0A1G7BHB0_9BACT</name>
<protein>
    <recommendedName>
        <fullName evidence="4">DUF1573 domain-containing protein</fullName>
    </recommendedName>
</protein>
<dbReference type="OrthoDB" id="5506770at2"/>
<dbReference type="EMBL" id="FNAQ01000006">
    <property type="protein sequence ID" value="SDE26383.1"/>
    <property type="molecule type" value="Genomic_DNA"/>
</dbReference>